<comment type="similarity">
    <text evidence="1">Belongs to the FAD-binding oxidoreductase/transferase type 4 family.</text>
</comment>
<organism evidence="5 6">
    <name type="scientific">Phenylobacterium ferrooxidans</name>
    <dbReference type="NCBI Taxonomy" id="2982689"/>
    <lineage>
        <taxon>Bacteria</taxon>
        <taxon>Pseudomonadati</taxon>
        <taxon>Pseudomonadota</taxon>
        <taxon>Alphaproteobacteria</taxon>
        <taxon>Caulobacterales</taxon>
        <taxon>Caulobacteraceae</taxon>
        <taxon>Phenylobacterium</taxon>
    </lineage>
</organism>
<evidence type="ECO:0000256" key="3">
    <source>
        <dbReference type="ARBA" id="ARBA00022827"/>
    </source>
</evidence>
<evidence type="ECO:0000256" key="1">
    <source>
        <dbReference type="ARBA" id="ARBA00008000"/>
    </source>
</evidence>
<evidence type="ECO:0000313" key="6">
    <source>
        <dbReference type="Proteomes" id="UP001598130"/>
    </source>
</evidence>
<dbReference type="PANTHER" id="PTHR46568:SF1">
    <property type="entry name" value="ALKYLDIHYDROXYACETONEPHOSPHATE SYNTHASE, PEROXISOMAL"/>
    <property type="match status" value="1"/>
</dbReference>
<dbReference type="SUPFAM" id="SSF56176">
    <property type="entry name" value="FAD-binding/transporter-associated domain-like"/>
    <property type="match status" value="1"/>
</dbReference>
<keyword evidence="2" id="KW-0285">Flavoprotein</keyword>
<dbReference type="PROSITE" id="PS51387">
    <property type="entry name" value="FAD_PCMH"/>
    <property type="match status" value="1"/>
</dbReference>
<dbReference type="InterPro" id="IPR004113">
    <property type="entry name" value="FAD-bd_oxidored_4_C"/>
</dbReference>
<comment type="caution">
    <text evidence="5">The sequence shown here is derived from an EMBL/GenBank/DDBJ whole genome shotgun (WGS) entry which is preliminary data.</text>
</comment>
<sequence>MTVIAALTEALGPAKVLTDEASLAARRHDYWMVSNLRDRFGGAAPNPACVVRPVSVADVQTVVRIAAARGAPLVPFGQGSGVVGGVIVGPETLLLDMGAMNATRSIDPLNLLASFDAGKNGMAAETELAAQGLTAGHWPQSIELSTVGGWIATRASGQFSSAYGNIEDIVYAIEAVLPDGSLVTLGKGPRASAGPDLRHVMLGSEGTLGVITGVTLSLRRAPERQAFTAFAAKTMSQGFEFQREIVQTGWRPPVMRQYDVRESKRLHDEARDHTVIMVHEGPAALVAAEVAAVGAMAQDLGLAPLPGKIVEHWMGHRNHVAGWDQILERKMVADTVEISAPWDRIAGIYETAVAGVSAMEGCRASSAHSSHVYRSGLNLYFTFAIQLEGSTAMEGAYFEAWRRILQATADGGGSVAHHHGVGRVRRGWMTTELGATGAALLRTLKTAIDPRGIMNPGVLIPDA</sequence>
<keyword evidence="3" id="KW-0274">FAD</keyword>
<dbReference type="InterPro" id="IPR016166">
    <property type="entry name" value="FAD-bd_PCMH"/>
</dbReference>
<accession>A0ABW6CX80</accession>
<gene>
    <name evidence="5" type="ORF">OCL97_20860</name>
</gene>
<dbReference type="InterPro" id="IPR016164">
    <property type="entry name" value="FAD-linked_Oxase-like_C"/>
</dbReference>
<keyword evidence="6" id="KW-1185">Reference proteome</keyword>
<evidence type="ECO:0000256" key="2">
    <source>
        <dbReference type="ARBA" id="ARBA00022630"/>
    </source>
</evidence>
<dbReference type="Gene3D" id="1.10.45.10">
    <property type="entry name" value="Vanillyl-alcohol Oxidase, Chain A, domain 4"/>
    <property type="match status" value="1"/>
</dbReference>
<name>A0ABW6CX80_9CAUL</name>
<dbReference type="Gene3D" id="3.40.462.40">
    <property type="entry name" value="FAD-linked oxidase, cap domain/gating helix"/>
    <property type="match status" value="1"/>
</dbReference>
<feature type="domain" description="FAD-binding PCMH-type" evidence="4">
    <location>
        <begin position="43"/>
        <end position="221"/>
    </location>
</feature>
<dbReference type="SUPFAM" id="SSF55103">
    <property type="entry name" value="FAD-linked oxidases, C-terminal domain"/>
    <property type="match status" value="1"/>
</dbReference>
<dbReference type="EMBL" id="JAOTJD010000057">
    <property type="protein sequence ID" value="MFD3266401.1"/>
    <property type="molecule type" value="Genomic_DNA"/>
</dbReference>
<dbReference type="InterPro" id="IPR016171">
    <property type="entry name" value="Vanillyl_alc_oxidase_C-sub2"/>
</dbReference>
<evidence type="ECO:0000313" key="5">
    <source>
        <dbReference type="EMBL" id="MFD3266401.1"/>
    </source>
</evidence>
<dbReference type="InterPro" id="IPR025650">
    <property type="entry name" value="Alkyl-DHAP_Synthase"/>
</dbReference>
<dbReference type="InterPro" id="IPR036318">
    <property type="entry name" value="FAD-bd_PCMH-like_sf"/>
</dbReference>
<reference evidence="5 6" key="1">
    <citation type="submission" date="2022-09" db="EMBL/GenBank/DDBJ databases">
        <title>New species of Phenylobacterium.</title>
        <authorList>
            <person name="Mieszkin S."/>
        </authorList>
    </citation>
    <scope>NUCLEOTIDE SEQUENCE [LARGE SCALE GENOMIC DNA]</scope>
    <source>
        <strain evidence="5 6">HK31-G</strain>
    </source>
</reference>
<dbReference type="RefSeq" id="WP_377371656.1">
    <property type="nucleotide sequence ID" value="NZ_JAOTJD010000057.1"/>
</dbReference>
<dbReference type="Pfam" id="PF01565">
    <property type="entry name" value="FAD_binding_4"/>
    <property type="match status" value="1"/>
</dbReference>
<dbReference type="Pfam" id="PF02913">
    <property type="entry name" value="FAD-oxidase_C"/>
    <property type="match status" value="1"/>
</dbReference>
<proteinExistence type="inferred from homology"/>
<dbReference type="PANTHER" id="PTHR46568">
    <property type="entry name" value="ALKYLDIHYDROXYACETONEPHOSPHATE SYNTHASE, PEROXISOMAL"/>
    <property type="match status" value="1"/>
</dbReference>
<dbReference type="InterPro" id="IPR006094">
    <property type="entry name" value="Oxid_FAD_bind_N"/>
</dbReference>
<dbReference type="Gene3D" id="3.30.465.10">
    <property type="match status" value="1"/>
</dbReference>
<evidence type="ECO:0000259" key="4">
    <source>
        <dbReference type="PROSITE" id="PS51387"/>
    </source>
</evidence>
<dbReference type="InterPro" id="IPR016169">
    <property type="entry name" value="FAD-bd_PCMH_sub2"/>
</dbReference>
<dbReference type="Proteomes" id="UP001598130">
    <property type="component" value="Unassembled WGS sequence"/>
</dbReference>
<protein>
    <submittedName>
        <fullName evidence="5">FAD-binding oxidoreductase</fullName>
    </submittedName>
</protein>